<comment type="function">
    <text evidence="9 11">Component of the Mediator complex, a coactivator involved in the regulated transcription of nearly all RNA polymerase II-dependent genes. Mediator functions as a bridge to convey information from gene-specific regulatory proteins to the basal RNA polymerase II transcription machinery. Mediator is recruited to promoters by direct interactions with regulatory proteins and serves as a scaffold for the assembly of a functional preinitiation complex with RNA polymerase II and the general transcription factors.</text>
</comment>
<dbReference type="GO" id="GO:0003712">
    <property type="term" value="F:transcription coregulator activity"/>
    <property type="evidence" value="ECO:0007669"/>
    <property type="project" value="InterPro"/>
</dbReference>
<dbReference type="GO" id="GO:0070847">
    <property type="term" value="C:core mediator complex"/>
    <property type="evidence" value="ECO:0007669"/>
    <property type="project" value="TreeGrafter"/>
</dbReference>
<evidence type="ECO:0000256" key="11">
    <source>
        <dbReference type="RuleBase" id="RU364144"/>
    </source>
</evidence>
<dbReference type="Gene3D" id="1.20.58.1710">
    <property type="match status" value="1"/>
</dbReference>
<keyword evidence="7 11" id="KW-0804">Transcription</keyword>
<sequence>MQREEKQLENALDSIMQRVSDLKTSIAAMIFKIENEYETINWPTFLDNFALLSGHLTTLSKMLSLEKTPPLRNLTVLPLMLSPERDEDLLRLTENRVPAFTHDLVPDYLRTKPDPEVEQKMIQLEVKAANLSNETAQKQVAAYTKVVNQVYDIVSKAREEWETETSSRTGQTQTSSMADTHTLVAAVGMGKGLKAIPGAPPGMMVAPVGPGRPPGPSQQAQQMGPIGGKAPSAIKTNIKSGGSMHPYNR</sequence>
<evidence type="ECO:0000313" key="13">
    <source>
        <dbReference type="EMBL" id="KAK6617244.1"/>
    </source>
</evidence>
<keyword evidence="5 11" id="KW-0805">Transcription regulation</keyword>
<comment type="subcellular location">
    <subcellularLocation>
        <location evidence="1 11">Nucleus</location>
    </subcellularLocation>
</comment>
<keyword evidence="8 11" id="KW-0539">Nucleus</keyword>
<evidence type="ECO:0000313" key="16">
    <source>
        <dbReference type="Proteomes" id="UP001372834"/>
    </source>
</evidence>
<comment type="similarity">
    <text evidence="2 11">Belongs to the Mediator complex subunit 8 family.</text>
</comment>
<dbReference type="Proteomes" id="UP001372834">
    <property type="component" value="Unassembled WGS sequence"/>
</dbReference>
<keyword evidence="15" id="KW-1185">Reference proteome</keyword>
<gene>
    <name evidence="11 14" type="primary">MED8</name>
    <name evidence="14" type="ORF">RUM43_005151</name>
    <name evidence="13" type="ORF">RUM44_005575</name>
</gene>
<proteinExistence type="inferred from homology"/>
<evidence type="ECO:0000256" key="4">
    <source>
        <dbReference type="ARBA" id="ARBA00020637"/>
    </source>
</evidence>
<dbReference type="GO" id="GO:0000978">
    <property type="term" value="F:RNA polymerase II cis-regulatory region sequence-specific DNA binding"/>
    <property type="evidence" value="ECO:0007669"/>
    <property type="project" value="TreeGrafter"/>
</dbReference>
<accession>A0AAN8SD37</accession>
<feature type="region of interest" description="Disordered" evidence="12">
    <location>
        <begin position="211"/>
        <end position="249"/>
    </location>
</feature>
<dbReference type="Pfam" id="PF10232">
    <property type="entry name" value="Med8"/>
    <property type="match status" value="1"/>
</dbReference>
<evidence type="ECO:0000256" key="3">
    <source>
        <dbReference type="ARBA" id="ARBA00011837"/>
    </source>
</evidence>
<dbReference type="AlphaFoldDB" id="A0AAN8SD37"/>
<dbReference type="GO" id="GO:0016592">
    <property type="term" value="C:mediator complex"/>
    <property type="evidence" value="ECO:0007669"/>
    <property type="project" value="InterPro"/>
</dbReference>
<evidence type="ECO:0000256" key="7">
    <source>
        <dbReference type="ARBA" id="ARBA00023163"/>
    </source>
</evidence>
<dbReference type="EMBL" id="JAWJWF010000052">
    <property type="protein sequence ID" value="KAK6617244.1"/>
    <property type="molecule type" value="Genomic_DNA"/>
</dbReference>
<comment type="subunit">
    <text evidence="3 11">Component of the Mediator complex.</text>
</comment>
<dbReference type="GO" id="GO:0006357">
    <property type="term" value="P:regulation of transcription by RNA polymerase II"/>
    <property type="evidence" value="ECO:0007669"/>
    <property type="project" value="InterPro"/>
</dbReference>
<evidence type="ECO:0000313" key="15">
    <source>
        <dbReference type="Proteomes" id="UP001359485"/>
    </source>
</evidence>
<evidence type="ECO:0000256" key="2">
    <source>
        <dbReference type="ARBA" id="ARBA00005716"/>
    </source>
</evidence>
<evidence type="ECO:0000256" key="9">
    <source>
        <dbReference type="ARBA" id="ARBA00025687"/>
    </source>
</evidence>
<dbReference type="FunFam" id="1.20.58.1710:FF:000001">
    <property type="entry name" value="Mediator of RNA polymerase II transcription subunit 8"/>
    <property type="match status" value="1"/>
</dbReference>
<name>A0AAN8SD37_POLSC</name>
<evidence type="ECO:0000313" key="14">
    <source>
        <dbReference type="EMBL" id="KAK6643641.1"/>
    </source>
</evidence>
<evidence type="ECO:0000256" key="12">
    <source>
        <dbReference type="SAM" id="MobiDB-lite"/>
    </source>
</evidence>
<dbReference type="EMBL" id="JAWJWE010000002">
    <property type="protein sequence ID" value="KAK6643641.1"/>
    <property type="molecule type" value="Genomic_DNA"/>
</dbReference>
<dbReference type="Proteomes" id="UP001359485">
    <property type="component" value="Unassembled WGS sequence"/>
</dbReference>
<protein>
    <recommendedName>
        <fullName evidence="4 11">Mediator of RNA polymerase II transcription subunit 8</fullName>
    </recommendedName>
    <alternativeName>
        <fullName evidence="10 11">Mediator complex subunit 8</fullName>
    </alternativeName>
</protein>
<comment type="caution">
    <text evidence="14">The sequence shown here is derived from an EMBL/GenBank/DDBJ whole genome shotgun (WGS) entry which is preliminary data.</text>
</comment>
<organism evidence="14 16">
    <name type="scientific">Polyplax serrata</name>
    <name type="common">Common mouse louse</name>
    <dbReference type="NCBI Taxonomy" id="468196"/>
    <lineage>
        <taxon>Eukaryota</taxon>
        <taxon>Metazoa</taxon>
        <taxon>Ecdysozoa</taxon>
        <taxon>Arthropoda</taxon>
        <taxon>Hexapoda</taxon>
        <taxon>Insecta</taxon>
        <taxon>Pterygota</taxon>
        <taxon>Neoptera</taxon>
        <taxon>Paraneoptera</taxon>
        <taxon>Psocodea</taxon>
        <taxon>Troctomorpha</taxon>
        <taxon>Phthiraptera</taxon>
        <taxon>Anoplura</taxon>
        <taxon>Polyplacidae</taxon>
        <taxon>Polyplax</taxon>
    </lineage>
</organism>
<dbReference type="PANTHER" id="PTHR13074">
    <property type="entry name" value="MEDIATOR OF RNA POLYMERASE II TRANSCRIPTION SUBUNIT 8"/>
    <property type="match status" value="1"/>
</dbReference>
<evidence type="ECO:0000256" key="8">
    <source>
        <dbReference type="ARBA" id="ARBA00023242"/>
    </source>
</evidence>
<keyword evidence="6 11" id="KW-0010">Activator</keyword>
<dbReference type="PANTHER" id="PTHR13074:SF9">
    <property type="entry name" value="MEDIATOR OF RNA POLYMERASE II TRANSCRIPTION SUBUNIT 8"/>
    <property type="match status" value="1"/>
</dbReference>
<evidence type="ECO:0000256" key="1">
    <source>
        <dbReference type="ARBA" id="ARBA00004123"/>
    </source>
</evidence>
<dbReference type="InterPro" id="IPR019364">
    <property type="entry name" value="Mediatior_Med8_fun/met"/>
</dbReference>
<evidence type="ECO:0000256" key="6">
    <source>
        <dbReference type="ARBA" id="ARBA00023159"/>
    </source>
</evidence>
<evidence type="ECO:0000256" key="10">
    <source>
        <dbReference type="ARBA" id="ARBA00031261"/>
    </source>
</evidence>
<evidence type="ECO:0000256" key="5">
    <source>
        <dbReference type="ARBA" id="ARBA00023015"/>
    </source>
</evidence>
<reference evidence="14 16" key="1">
    <citation type="submission" date="2023-10" db="EMBL/GenBank/DDBJ databases">
        <title>Genomes of two closely related lineages of the louse Polyplax serrata with different host specificities.</title>
        <authorList>
            <person name="Martinu J."/>
            <person name="Tarabai H."/>
            <person name="Stefka J."/>
            <person name="Hypsa V."/>
        </authorList>
    </citation>
    <scope>NUCLEOTIDE SEQUENCE [LARGE SCALE GENOMIC DNA]</scope>
    <source>
        <strain evidence="13">98ZLc_SE</strain>
        <strain evidence="14">HR10_N</strain>
    </source>
</reference>